<evidence type="ECO:0000256" key="2">
    <source>
        <dbReference type="SAM" id="Phobius"/>
    </source>
</evidence>
<keyword evidence="2" id="KW-0472">Membrane</keyword>
<evidence type="ECO:0000313" key="4">
    <source>
        <dbReference type="Proteomes" id="UP001487305"/>
    </source>
</evidence>
<comment type="caution">
    <text evidence="3">The sequence shown here is derived from an EMBL/GenBank/DDBJ whole genome shotgun (WGS) entry which is preliminary data.</text>
</comment>
<feature type="transmembrane region" description="Helical" evidence="2">
    <location>
        <begin position="256"/>
        <end position="275"/>
    </location>
</feature>
<dbReference type="InterPro" id="IPR005754">
    <property type="entry name" value="Sortase"/>
</dbReference>
<dbReference type="Gene3D" id="2.40.260.10">
    <property type="entry name" value="Sortase"/>
    <property type="match status" value="1"/>
</dbReference>
<reference evidence="3 4" key="1">
    <citation type="submission" date="2024-04" db="EMBL/GenBank/DDBJ databases">
        <title>Human intestinal bacterial collection.</title>
        <authorList>
            <person name="Pauvert C."/>
            <person name="Hitch T.C.A."/>
            <person name="Clavel T."/>
        </authorList>
    </citation>
    <scope>NUCLEOTIDE SEQUENCE [LARGE SCALE GENOMIC DNA]</scope>
    <source>
        <strain evidence="3 4">CLA-KB-H42</strain>
    </source>
</reference>
<keyword evidence="1" id="KW-0378">Hydrolase</keyword>
<keyword evidence="4" id="KW-1185">Reference proteome</keyword>
<dbReference type="EMBL" id="JBBNOP010000006">
    <property type="protein sequence ID" value="MEQ3363043.1"/>
    <property type="molecule type" value="Genomic_DNA"/>
</dbReference>
<sequence length="290" mass="31045">MGRASIVKLVLAACVFVAGLGVFLYPAIAGFINEQSQTSAITNYEEAVNALTAEDKADSLEAARSYNEALAETQGAIIDPFGSAGDEGESQEVSFLSVGEVMGYIQIPEIGIKAPIYEGTSEDVLQKGIGWLKGTSLPVGGESTNSVLTGHRGLPTAKLFTDLDQLEPGDEFFVKNSSEILAYRVTEKKVIDPSESDALAIIEGKDLMTLLTCHPYMVNSHRLLIIGERVAYTGQLDEIAETSGFIESMTAAEKDLAQAGLLVAACLVLVIVLVWRPWSRKRRGEGGRDG</sequence>
<gene>
    <name evidence="3" type="ORF">AAA083_08650</name>
</gene>
<dbReference type="CDD" id="cd05827">
    <property type="entry name" value="Sortase_C"/>
    <property type="match status" value="1"/>
</dbReference>
<keyword evidence="2" id="KW-0812">Transmembrane</keyword>
<dbReference type="RefSeq" id="WP_102375811.1">
    <property type="nucleotide sequence ID" value="NZ_JBBNOP010000006.1"/>
</dbReference>
<dbReference type="NCBIfam" id="NF033745">
    <property type="entry name" value="class_C_sortase"/>
    <property type="match status" value="1"/>
</dbReference>
<protein>
    <submittedName>
        <fullName evidence="3">Class C sortase</fullName>
    </submittedName>
</protein>
<dbReference type="Pfam" id="PF04203">
    <property type="entry name" value="Sortase"/>
    <property type="match status" value="1"/>
</dbReference>
<evidence type="ECO:0000256" key="1">
    <source>
        <dbReference type="ARBA" id="ARBA00022801"/>
    </source>
</evidence>
<dbReference type="SUPFAM" id="SSF63817">
    <property type="entry name" value="Sortase"/>
    <property type="match status" value="1"/>
</dbReference>
<proteinExistence type="predicted"/>
<evidence type="ECO:0000313" key="3">
    <source>
        <dbReference type="EMBL" id="MEQ3363043.1"/>
    </source>
</evidence>
<dbReference type="NCBIfam" id="TIGR01076">
    <property type="entry name" value="sortase_fam"/>
    <property type="match status" value="1"/>
</dbReference>
<name>A0ABV1JD82_9ACTN</name>
<keyword evidence="2" id="KW-1133">Transmembrane helix</keyword>
<organism evidence="3 4">
    <name type="scientific">Raoultibacter massiliensis</name>
    <dbReference type="NCBI Taxonomy" id="1852371"/>
    <lineage>
        <taxon>Bacteria</taxon>
        <taxon>Bacillati</taxon>
        <taxon>Actinomycetota</taxon>
        <taxon>Coriobacteriia</taxon>
        <taxon>Eggerthellales</taxon>
        <taxon>Eggerthellaceae</taxon>
        <taxon>Raoultibacter</taxon>
    </lineage>
</organism>
<dbReference type="InterPro" id="IPR023365">
    <property type="entry name" value="Sortase_dom-sf"/>
</dbReference>
<accession>A0ABV1JD82</accession>
<dbReference type="Proteomes" id="UP001487305">
    <property type="component" value="Unassembled WGS sequence"/>
</dbReference>
<dbReference type="InterPro" id="IPR042002">
    <property type="entry name" value="Sortase_C"/>
</dbReference>